<dbReference type="OrthoDB" id="10522564at2759"/>
<reference evidence="2" key="1">
    <citation type="submission" date="2020-08" db="EMBL/GenBank/DDBJ databases">
        <title>Multicomponent nature underlies the extraordinary mechanical properties of spider dragline silk.</title>
        <authorList>
            <person name="Kono N."/>
            <person name="Nakamura H."/>
            <person name="Mori M."/>
            <person name="Yoshida Y."/>
            <person name="Ohtoshi R."/>
            <person name="Malay A.D."/>
            <person name="Moran D.A.P."/>
            <person name="Tomita M."/>
            <person name="Numata K."/>
            <person name="Arakawa K."/>
        </authorList>
    </citation>
    <scope>NUCLEOTIDE SEQUENCE</scope>
</reference>
<dbReference type="AlphaFoldDB" id="A0A8X6YSA4"/>
<proteinExistence type="predicted"/>
<name>A0A8X6YSA4_9ARAC</name>
<keyword evidence="3" id="KW-1185">Reference proteome</keyword>
<organism evidence="2 3">
    <name type="scientific">Trichonephila inaurata madagascariensis</name>
    <dbReference type="NCBI Taxonomy" id="2747483"/>
    <lineage>
        <taxon>Eukaryota</taxon>
        <taxon>Metazoa</taxon>
        <taxon>Ecdysozoa</taxon>
        <taxon>Arthropoda</taxon>
        <taxon>Chelicerata</taxon>
        <taxon>Arachnida</taxon>
        <taxon>Araneae</taxon>
        <taxon>Araneomorphae</taxon>
        <taxon>Entelegynae</taxon>
        <taxon>Araneoidea</taxon>
        <taxon>Nephilidae</taxon>
        <taxon>Trichonephila</taxon>
        <taxon>Trichonephila inaurata</taxon>
    </lineage>
</organism>
<evidence type="ECO:0000313" key="3">
    <source>
        <dbReference type="Proteomes" id="UP000886998"/>
    </source>
</evidence>
<comment type="caution">
    <text evidence="2">The sequence shown here is derived from an EMBL/GenBank/DDBJ whole genome shotgun (WGS) entry which is preliminary data.</text>
</comment>
<gene>
    <name evidence="2" type="ORF">TNIN_311291</name>
</gene>
<protein>
    <submittedName>
        <fullName evidence="2">Uncharacterized protein</fullName>
    </submittedName>
</protein>
<sequence length="122" mass="13968">MLRGTSVIISTDSSISHRKDQRRSRRLTSEPVSGAKLGFIVEVCPGGSEDELILEGCFVLQYQLHRYIWKRIVGKKRYSKMDIPEMARSGRSNNGRTNWMCVGSERMDISGFQFHAFCSVEY</sequence>
<feature type="compositionally biased region" description="Low complexity" evidence="1">
    <location>
        <begin position="1"/>
        <end position="14"/>
    </location>
</feature>
<evidence type="ECO:0000313" key="2">
    <source>
        <dbReference type="EMBL" id="GFY76063.1"/>
    </source>
</evidence>
<accession>A0A8X6YSA4</accession>
<dbReference type="EMBL" id="BMAV01021746">
    <property type="protein sequence ID" value="GFY76063.1"/>
    <property type="molecule type" value="Genomic_DNA"/>
</dbReference>
<feature type="region of interest" description="Disordered" evidence="1">
    <location>
        <begin position="1"/>
        <end position="29"/>
    </location>
</feature>
<dbReference type="Proteomes" id="UP000886998">
    <property type="component" value="Unassembled WGS sequence"/>
</dbReference>
<evidence type="ECO:0000256" key="1">
    <source>
        <dbReference type="SAM" id="MobiDB-lite"/>
    </source>
</evidence>